<proteinExistence type="inferred from homology"/>
<evidence type="ECO:0000256" key="2">
    <source>
        <dbReference type="ARBA" id="ARBA00009840"/>
    </source>
</evidence>
<evidence type="ECO:0000313" key="8">
    <source>
        <dbReference type="Proteomes" id="UP000637002"/>
    </source>
</evidence>
<comment type="function">
    <text evidence="1">Involved in DNA recombination.</text>
</comment>
<dbReference type="PANTHER" id="PTHR30563:SF0">
    <property type="entry name" value="DNA RECOMBINATION PROTEIN RMUC"/>
    <property type="match status" value="1"/>
</dbReference>
<feature type="transmembrane region" description="Helical" evidence="6">
    <location>
        <begin position="20"/>
        <end position="38"/>
    </location>
</feature>
<dbReference type="GO" id="GO:0006310">
    <property type="term" value="P:DNA recombination"/>
    <property type="evidence" value="ECO:0007669"/>
    <property type="project" value="UniProtKB-KW"/>
</dbReference>
<dbReference type="InterPro" id="IPR003798">
    <property type="entry name" value="DNA_recombination_RmuC"/>
</dbReference>
<evidence type="ECO:0000256" key="3">
    <source>
        <dbReference type="ARBA" id="ARBA00021840"/>
    </source>
</evidence>
<keyword evidence="6" id="KW-0812">Transmembrane</keyword>
<dbReference type="PANTHER" id="PTHR30563">
    <property type="entry name" value="DNA RECOMBINATION PROTEIN RMUC"/>
    <property type="match status" value="1"/>
</dbReference>
<dbReference type="Proteomes" id="UP000637002">
    <property type="component" value="Unassembled WGS sequence"/>
</dbReference>
<evidence type="ECO:0000256" key="6">
    <source>
        <dbReference type="SAM" id="Phobius"/>
    </source>
</evidence>
<keyword evidence="6" id="KW-1133">Transmembrane helix</keyword>
<evidence type="ECO:0000256" key="5">
    <source>
        <dbReference type="ARBA" id="ARBA00023172"/>
    </source>
</evidence>
<sequence>MDQILLLVGERAVTYGDAAAILAVVSFVVLMVIAVSVVRGARHRGSVAALLEAQARELDGRVAELQRMQAELKGGVQASLHGLGVRQSDMQRFVAERIEVLQHRVGRGLADTVERTTENLAQLNERLAVIDTAQRNLSELTGQVVGLKDILANKQARGAYGQGRMEAIVRDGLPAGAYSFQPTLANNRRPDCLIHLPGDHPLVIDAKFPLEGFAAFRGAQSDEARRGAAQRVRADLGVHIKDVAEKYLVPGETQDMALLFVPSEALYADLHEHFDDVVQRAHRARVVIVSPSLLALAIQITRALVRDARMREEARKIQAEVRLLLDDVERLRGRVGKLDTHFRQVQEDVAAVTTSSEKIVKRADRIEALEFDDAPVAPAGKLSAAE</sequence>
<evidence type="ECO:0000256" key="4">
    <source>
        <dbReference type="ARBA" id="ARBA00023054"/>
    </source>
</evidence>
<comment type="caution">
    <text evidence="7">The sequence shown here is derived from an EMBL/GenBank/DDBJ whole genome shotgun (WGS) entry which is preliminary data.</text>
</comment>
<dbReference type="Pfam" id="PF02646">
    <property type="entry name" value="RmuC"/>
    <property type="match status" value="1"/>
</dbReference>
<dbReference type="EMBL" id="BMGG01000008">
    <property type="protein sequence ID" value="GGC79951.1"/>
    <property type="molecule type" value="Genomic_DNA"/>
</dbReference>
<dbReference type="AlphaFoldDB" id="A0A916UQC7"/>
<reference evidence="7" key="2">
    <citation type="submission" date="2020-09" db="EMBL/GenBank/DDBJ databases">
        <authorList>
            <person name="Sun Q."/>
            <person name="Zhou Y."/>
        </authorList>
    </citation>
    <scope>NUCLEOTIDE SEQUENCE</scope>
    <source>
        <strain evidence="7">CGMCC 1.12919</strain>
    </source>
</reference>
<dbReference type="RefSeq" id="WP_188611186.1">
    <property type="nucleotide sequence ID" value="NZ_BMGG01000008.1"/>
</dbReference>
<evidence type="ECO:0000313" key="7">
    <source>
        <dbReference type="EMBL" id="GGC79951.1"/>
    </source>
</evidence>
<reference evidence="7" key="1">
    <citation type="journal article" date="2014" name="Int. J. Syst. Evol. Microbiol.">
        <title>Complete genome sequence of Corynebacterium casei LMG S-19264T (=DSM 44701T), isolated from a smear-ripened cheese.</title>
        <authorList>
            <consortium name="US DOE Joint Genome Institute (JGI-PGF)"/>
            <person name="Walter F."/>
            <person name="Albersmeier A."/>
            <person name="Kalinowski J."/>
            <person name="Ruckert C."/>
        </authorList>
    </citation>
    <scope>NUCLEOTIDE SEQUENCE</scope>
    <source>
        <strain evidence="7">CGMCC 1.12919</strain>
    </source>
</reference>
<protein>
    <recommendedName>
        <fullName evidence="3">DNA recombination protein RmuC homolog</fullName>
    </recommendedName>
</protein>
<comment type="similarity">
    <text evidence="2">Belongs to the RmuC family.</text>
</comment>
<keyword evidence="5" id="KW-0233">DNA recombination</keyword>
<accession>A0A916UQC7</accession>
<evidence type="ECO:0000256" key="1">
    <source>
        <dbReference type="ARBA" id="ARBA00003416"/>
    </source>
</evidence>
<keyword evidence="8" id="KW-1185">Reference proteome</keyword>
<gene>
    <name evidence="7" type="ORF">GCM10010994_42440</name>
</gene>
<name>A0A916UQC7_9HYPH</name>
<keyword evidence="4" id="KW-0175">Coiled coil</keyword>
<keyword evidence="6" id="KW-0472">Membrane</keyword>
<organism evidence="7 8">
    <name type="scientific">Chelatococcus reniformis</name>
    <dbReference type="NCBI Taxonomy" id="1494448"/>
    <lineage>
        <taxon>Bacteria</taxon>
        <taxon>Pseudomonadati</taxon>
        <taxon>Pseudomonadota</taxon>
        <taxon>Alphaproteobacteria</taxon>
        <taxon>Hyphomicrobiales</taxon>
        <taxon>Chelatococcaceae</taxon>
        <taxon>Chelatococcus</taxon>
    </lineage>
</organism>